<evidence type="ECO:0000256" key="1">
    <source>
        <dbReference type="SAM" id="MobiDB-lite"/>
    </source>
</evidence>
<evidence type="ECO:0000313" key="2">
    <source>
        <dbReference type="EMBL" id="GIG72542.1"/>
    </source>
</evidence>
<proteinExistence type="predicted"/>
<accession>A0A8J3PK74</accession>
<organism evidence="2 3">
    <name type="scientific">Planosporangium flavigriseum</name>
    <dbReference type="NCBI Taxonomy" id="373681"/>
    <lineage>
        <taxon>Bacteria</taxon>
        <taxon>Bacillati</taxon>
        <taxon>Actinomycetota</taxon>
        <taxon>Actinomycetes</taxon>
        <taxon>Micromonosporales</taxon>
        <taxon>Micromonosporaceae</taxon>
        <taxon>Planosporangium</taxon>
    </lineage>
</organism>
<sequence length="87" mass="9111">MVQVRLAQEWTDGEGSTHAAGETVDVDAVMLAELEANGIVAPTDKLPTDKLPTGESPTDELPVVKSVALSDPKQPKPDWAGMTGVEA</sequence>
<evidence type="ECO:0000313" key="3">
    <source>
        <dbReference type="Proteomes" id="UP000653674"/>
    </source>
</evidence>
<comment type="caution">
    <text evidence="2">The sequence shown here is derived from an EMBL/GenBank/DDBJ whole genome shotgun (WGS) entry which is preliminary data.</text>
</comment>
<keyword evidence="3" id="KW-1185">Reference proteome</keyword>
<dbReference type="AlphaFoldDB" id="A0A8J3PK74"/>
<feature type="region of interest" description="Disordered" evidence="1">
    <location>
        <begin position="1"/>
        <end position="21"/>
    </location>
</feature>
<name>A0A8J3PK74_9ACTN</name>
<gene>
    <name evidence="2" type="ORF">Pfl04_09460</name>
</gene>
<reference evidence="2" key="1">
    <citation type="submission" date="2021-01" db="EMBL/GenBank/DDBJ databases">
        <title>Whole genome shotgun sequence of Planosporangium flavigriseum NBRC 105377.</title>
        <authorList>
            <person name="Komaki H."/>
            <person name="Tamura T."/>
        </authorList>
    </citation>
    <scope>NUCLEOTIDE SEQUENCE</scope>
    <source>
        <strain evidence="2">NBRC 105377</strain>
    </source>
</reference>
<protein>
    <submittedName>
        <fullName evidence="2">Uncharacterized protein</fullName>
    </submittedName>
</protein>
<feature type="region of interest" description="Disordered" evidence="1">
    <location>
        <begin position="42"/>
        <end position="61"/>
    </location>
</feature>
<feature type="region of interest" description="Disordered" evidence="1">
    <location>
        <begin position="66"/>
        <end position="87"/>
    </location>
</feature>
<dbReference type="EMBL" id="BONU01000004">
    <property type="protein sequence ID" value="GIG72542.1"/>
    <property type="molecule type" value="Genomic_DNA"/>
</dbReference>
<dbReference type="Proteomes" id="UP000653674">
    <property type="component" value="Unassembled WGS sequence"/>
</dbReference>
<dbReference type="RefSeq" id="WP_168071940.1">
    <property type="nucleotide sequence ID" value="NZ_BAAAQJ010000003.1"/>
</dbReference>